<evidence type="ECO:0000313" key="1">
    <source>
        <dbReference type="EMBL" id="SMC95638.1"/>
    </source>
</evidence>
<name>A0A1W2DFC9_9PSEU</name>
<dbReference type="Pfam" id="PF13541">
    <property type="entry name" value="ChlI"/>
    <property type="match status" value="1"/>
</dbReference>
<sequence>MSYRTSPSRTFQLRLANGRLLYVAPVIAGRVRGVDADGDVLVCDEDIKRADGTERLVPLTPCCHATGKGASYSETNVACRHCCQNVGPKYGTDGHLAVGLAATVASVSVERQPGEVLTFSAAATDGPTSLALIGSSGSTNELRERLWAATANSGVPLIHRSITVRVDPHRKLPSVTSAAIAVAAIAAAAGISTRRITDTAVIGDVSLDGGLRKTGDIYAAVRAARAHGISRVIVPATCLEEIVELDDLEVLGAHRLAEIAEWLRGDDNALHNLTSDKPNSPTRSVPVQE</sequence>
<dbReference type="OrthoDB" id="4761892at2"/>
<dbReference type="eggNOG" id="COG0606">
    <property type="taxonomic scope" value="Bacteria"/>
</dbReference>
<dbReference type="EMBL" id="FWYC01000007">
    <property type="protein sequence ID" value="SMC95638.1"/>
    <property type="molecule type" value="Genomic_DNA"/>
</dbReference>
<organism evidence="1 2">
    <name type="scientific">Lentzea albidocapillata</name>
    <dbReference type="NCBI Taxonomy" id="40571"/>
    <lineage>
        <taxon>Bacteria</taxon>
        <taxon>Bacillati</taxon>
        <taxon>Actinomycetota</taxon>
        <taxon>Actinomycetes</taxon>
        <taxon>Pseudonocardiales</taxon>
        <taxon>Pseudonocardiaceae</taxon>
        <taxon>Lentzea</taxon>
    </lineage>
</organism>
<reference evidence="2" key="1">
    <citation type="submission" date="2017-04" db="EMBL/GenBank/DDBJ databases">
        <authorList>
            <person name="Varghese N."/>
            <person name="Submissions S."/>
        </authorList>
    </citation>
    <scope>NUCLEOTIDE SEQUENCE [LARGE SCALE GENOMIC DNA]</scope>
    <source>
        <strain evidence="2">DSM 44073</strain>
    </source>
</reference>
<dbReference type="InterPro" id="IPR014721">
    <property type="entry name" value="Ribsml_uS5_D2-typ_fold_subgr"/>
</dbReference>
<keyword evidence="2" id="KW-1185">Reference proteome</keyword>
<evidence type="ECO:0000313" key="2">
    <source>
        <dbReference type="Proteomes" id="UP000192840"/>
    </source>
</evidence>
<accession>A0A1W2DFC9</accession>
<dbReference type="SUPFAM" id="SSF54211">
    <property type="entry name" value="Ribosomal protein S5 domain 2-like"/>
    <property type="match status" value="1"/>
</dbReference>
<protein>
    <submittedName>
        <fullName evidence="1">Subunit ChlI of Mg-chelatase</fullName>
    </submittedName>
</protein>
<dbReference type="Proteomes" id="UP000192840">
    <property type="component" value="Unassembled WGS sequence"/>
</dbReference>
<dbReference type="STRING" id="40571.SAMN05660733_02904"/>
<dbReference type="RefSeq" id="WP_030477441.1">
    <property type="nucleotide sequence ID" value="NZ_FWYC01000007.1"/>
</dbReference>
<gene>
    <name evidence="1" type="ORF">SAMN05660733_02904</name>
</gene>
<dbReference type="AlphaFoldDB" id="A0A1W2DFC9"/>
<proteinExistence type="predicted"/>
<dbReference type="InterPro" id="IPR020568">
    <property type="entry name" value="Ribosomal_Su5_D2-typ_SF"/>
</dbReference>
<dbReference type="Gene3D" id="3.30.230.10">
    <property type="match status" value="1"/>
</dbReference>